<protein>
    <submittedName>
        <fullName evidence="1">Uncharacterized protein</fullName>
    </submittedName>
</protein>
<gene>
    <name evidence="1" type="ORF">T4C_3848</name>
</gene>
<dbReference type="AlphaFoldDB" id="A0A0V1J7W8"/>
<accession>A0A0V1J7W8</accession>
<organism evidence="1 2">
    <name type="scientific">Trichinella pseudospiralis</name>
    <name type="common">Parasitic roundworm</name>
    <dbReference type="NCBI Taxonomy" id="6337"/>
    <lineage>
        <taxon>Eukaryota</taxon>
        <taxon>Metazoa</taxon>
        <taxon>Ecdysozoa</taxon>
        <taxon>Nematoda</taxon>
        <taxon>Enoplea</taxon>
        <taxon>Dorylaimia</taxon>
        <taxon>Trichinellida</taxon>
        <taxon>Trichinellidae</taxon>
        <taxon>Trichinella</taxon>
    </lineage>
</organism>
<name>A0A0V1J7W8_TRIPS</name>
<reference evidence="1 2" key="1">
    <citation type="submission" date="2015-01" db="EMBL/GenBank/DDBJ databases">
        <title>Evolution of Trichinella species and genotypes.</title>
        <authorList>
            <person name="Korhonen P.K."/>
            <person name="Edoardo P."/>
            <person name="Giuseppe L.R."/>
            <person name="Gasser R.B."/>
        </authorList>
    </citation>
    <scope>NUCLEOTIDE SEQUENCE [LARGE SCALE GENOMIC DNA]</scope>
    <source>
        <strain evidence="1">ISS176</strain>
    </source>
</reference>
<dbReference type="EMBL" id="JYDV01000123">
    <property type="protein sequence ID" value="KRZ31039.1"/>
    <property type="molecule type" value="Genomic_DNA"/>
</dbReference>
<proteinExistence type="predicted"/>
<evidence type="ECO:0000313" key="1">
    <source>
        <dbReference type="EMBL" id="KRZ31039.1"/>
    </source>
</evidence>
<dbReference type="Proteomes" id="UP000054826">
    <property type="component" value="Unassembled WGS sequence"/>
</dbReference>
<sequence length="180" mass="20381">LTFHETNEVTKSVSTPCGVEPAPHIYSQVNAFEHFCGNEMEKLPQALPFEQTLCLCITIPLKLIITLARWKKRPRGTWKYVFTRYGWIMTIKLSQGFRDGPFARVVTAFAEEFSMRLARRVSEQIFAFSTGSELEKCGSVFSDAHFQSQQTLFIHLLALASGLCHCRRVDADALFVSLGL</sequence>
<comment type="caution">
    <text evidence="1">The sequence shown here is derived from an EMBL/GenBank/DDBJ whole genome shotgun (WGS) entry which is preliminary data.</text>
</comment>
<evidence type="ECO:0000313" key="2">
    <source>
        <dbReference type="Proteomes" id="UP000054826"/>
    </source>
</evidence>
<feature type="non-terminal residue" evidence="1">
    <location>
        <position position="1"/>
    </location>
</feature>